<dbReference type="Gene3D" id="3.40.367.20">
    <property type="match status" value="1"/>
</dbReference>
<evidence type="ECO:0000256" key="6">
    <source>
        <dbReference type="RuleBase" id="RU362007"/>
    </source>
</evidence>
<dbReference type="AlphaFoldDB" id="A0AA40K9L4"/>
<evidence type="ECO:0000259" key="8">
    <source>
        <dbReference type="Pfam" id="PF00349"/>
    </source>
</evidence>
<dbReference type="InterPro" id="IPR043129">
    <property type="entry name" value="ATPase_NBD"/>
</dbReference>
<keyword evidence="5 6" id="KW-0067">ATP-binding</keyword>
<dbReference type="GO" id="GO:0005524">
    <property type="term" value="F:ATP binding"/>
    <property type="evidence" value="ECO:0007669"/>
    <property type="project" value="UniProtKB-UniRule"/>
</dbReference>
<evidence type="ECO:0000313" key="11">
    <source>
        <dbReference type="Proteomes" id="UP001172155"/>
    </source>
</evidence>
<feature type="compositionally biased region" description="Pro residues" evidence="7">
    <location>
        <begin position="189"/>
        <end position="202"/>
    </location>
</feature>
<feature type="region of interest" description="Disordered" evidence="7">
    <location>
        <begin position="181"/>
        <end position="206"/>
    </location>
</feature>
<dbReference type="CDD" id="cd24000">
    <property type="entry name" value="ASKHA_NBD_HK"/>
    <property type="match status" value="1"/>
</dbReference>
<sequence>MTTIDAATPESPLEALLRPLDVDLTRIVELTNDFTETFTHLAAHSLDQFLATPISESILRPAPGRDYGRGGTNLRVGFIELSGAQDDRHLERLLEQSWSIQNHLKSENSESLFSWIGARIAEVVAKGCEAFNLPPTTPIPMGVTFSFPIHQSSLSEATLLPMGKGFAITSHLDLGAHLTRGYDQHRTPGLPPSASPPSPTTPLHPSKQPAAICVVPGDLAADRVRIAVNTEWGINGTAPPLRRLGFVTRWDEALDAAGEAPGFQPLEYMTAGRYLGELARLVFLEYLAAAEGVDAEVLPAGLRQRFGLTTTFASFVFPGGPRGPVVEQLGAEFPPAEGTGFRWTEAHGDALHRIAKAIERRAAGIVAAATVGLLRSAGEIPDQVTGGEVEELVVGYTGGCIQYFQDYLKDAQGFLDGIMEAYKPMRVRLSPCHDGGITGAGILVPAAMAGEEVRN</sequence>
<dbReference type="SUPFAM" id="SSF53067">
    <property type="entry name" value="Actin-like ATPase domain"/>
    <property type="match status" value="2"/>
</dbReference>
<feature type="domain" description="Hexokinase C-terminal" evidence="9">
    <location>
        <begin position="219"/>
        <end position="444"/>
    </location>
</feature>
<evidence type="ECO:0000256" key="1">
    <source>
        <dbReference type="ARBA" id="ARBA00009225"/>
    </source>
</evidence>
<comment type="caution">
    <text evidence="10">The sequence shown here is derived from an EMBL/GenBank/DDBJ whole genome shotgun (WGS) entry which is preliminary data.</text>
</comment>
<evidence type="ECO:0000256" key="2">
    <source>
        <dbReference type="ARBA" id="ARBA00022679"/>
    </source>
</evidence>
<evidence type="ECO:0000256" key="3">
    <source>
        <dbReference type="ARBA" id="ARBA00022741"/>
    </source>
</evidence>
<dbReference type="EC" id="2.7.1.-" evidence="6"/>
<dbReference type="GO" id="GO:0006006">
    <property type="term" value="P:glucose metabolic process"/>
    <property type="evidence" value="ECO:0007669"/>
    <property type="project" value="TreeGrafter"/>
</dbReference>
<keyword evidence="2 6" id="KW-0808">Transferase</keyword>
<dbReference type="PROSITE" id="PS51748">
    <property type="entry name" value="HEXOKINASE_2"/>
    <property type="match status" value="1"/>
</dbReference>
<dbReference type="InterPro" id="IPR022673">
    <property type="entry name" value="Hexokinase_C"/>
</dbReference>
<keyword evidence="11" id="KW-1185">Reference proteome</keyword>
<evidence type="ECO:0000313" key="10">
    <source>
        <dbReference type="EMBL" id="KAK0750945.1"/>
    </source>
</evidence>
<protein>
    <recommendedName>
        <fullName evidence="6">Phosphotransferase</fullName>
        <ecNumber evidence="6">2.7.1.-</ecNumber>
    </recommendedName>
</protein>
<dbReference type="InterPro" id="IPR022672">
    <property type="entry name" value="Hexokinase_N"/>
</dbReference>
<dbReference type="Proteomes" id="UP001172155">
    <property type="component" value="Unassembled WGS sequence"/>
</dbReference>
<dbReference type="GO" id="GO:0019158">
    <property type="term" value="F:mannokinase activity"/>
    <property type="evidence" value="ECO:0007669"/>
    <property type="project" value="TreeGrafter"/>
</dbReference>
<dbReference type="Pfam" id="PF03727">
    <property type="entry name" value="Hexokinase_2"/>
    <property type="match status" value="1"/>
</dbReference>
<reference evidence="10" key="1">
    <citation type="submission" date="2023-06" db="EMBL/GenBank/DDBJ databases">
        <title>Genome-scale phylogeny and comparative genomics of the fungal order Sordariales.</title>
        <authorList>
            <consortium name="Lawrence Berkeley National Laboratory"/>
            <person name="Hensen N."/>
            <person name="Bonometti L."/>
            <person name="Westerberg I."/>
            <person name="Brannstrom I.O."/>
            <person name="Guillou S."/>
            <person name="Cros-Aarteil S."/>
            <person name="Calhoun S."/>
            <person name="Haridas S."/>
            <person name="Kuo A."/>
            <person name="Mondo S."/>
            <person name="Pangilinan J."/>
            <person name="Riley R."/>
            <person name="LaButti K."/>
            <person name="Andreopoulos B."/>
            <person name="Lipzen A."/>
            <person name="Chen C."/>
            <person name="Yanf M."/>
            <person name="Daum C."/>
            <person name="Ng V."/>
            <person name="Clum A."/>
            <person name="Steindorff A."/>
            <person name="Ohm R."/>
            <person name="Martin F."/>
            <person name="Silar P."/>
            <person name="Natvig D."/>
            <person name="Lalanne C."/>
            <person name="Gautier V."/>
            <person name="Ament-velasquez S.L."/>
            <person name="Kruys A."/>
            <person name="Hutchinson M.I."/>
            <person name="Powell A.J."/>
            <person name="Barry K."/>
            <person name="Miller A.N."/>
            <person name="Grigoriev I.V."/>
            <person name="Debuchy R."/>
            <person name="Gladieux P."/>
            <person name="Thoren M.H."/>
            <person name="Johannesson H."/>
        </authorList>
    </citation>
    <scope>NUCLEOTIDE SEQUENCE</scope>
    <source>
        <strain evidence="10">SMH3187-1</strain>
    </source>
</reference>
<evidence type="ECO:0000259" key="9">
    <source>
        <dbReference type="Pfam" id="PF03727"/>
    </source>
</evidence>
<evidence type="ECO:0000256" key="5">
    <source>
        <dbReference type="ARBA" id="ARBA00022840"/>
    </source>
</evidence>
<dbReference type="GO" id="GO:0001678">
    <property type="term" value="P:intracellular glucose homeostasis"/>
    <property type="evidence" value="ECO:0007669"/>
    <property type="project" value="InterPro"/>
</dbReference>
<dbReference type="GO" id="GO:0008865">
    <property type="term" value="F:fructokinase activity"/>
    <property type="evidence" value="ECO:0007669"/>
    <property type="project" value="TreeGrafter"/>
</dbReference>
<dbReference type="PANTHER" id="PTHR19443">
    <property type="entry name" value="HEXOKINASE"/>
    <property type="match status" value="1"/>
</dbReference>
<keyword evidence="4 6" id="KW-0418">Kinase</keyword>
<accession>A0AA40K9L4</accession>
<keyword evidence="3 6" id="KW-0547">Nucleotide-binding</keyword>
<dbReference type="PRINTS" id="PR00475">
    <property type="entry name" value="HEXOKINASE"/>
</dbReference>
<dbReference type="GO" id="GO:0006013">
    <property type="term" value="P:mannose metabolic process"/>
    <property type="evidence" value="ECO:0007669"/>
    <property type="project" value="TreeGrafter"/>
</dbReference>
<comment type="similarity">
    <text evidence="1 6">Belongs to the hexokinase family.</text>
</comment>
<dbReference type="GO" id="GO:0005829">
    <property type="term" value="C:cytosol"/>
    <property type="evidence" value="ECO:0007669"/>
    <property type="project" value="TreeGrafter"/>
</dbReference>
<name>A0AA40K9L4_9PEZI</name>
<proteinExistence type="inferred from homology"/>
<feature type="domain" description="Hexokinase N-terminal" evidence="8">
    <location>
        <begin position="14"/>
        <end position="187"/>
    </location>
</feature>
<keyword evidence="6" id="KW-0324">Glycolysis</keyword>
<dbReference type="GO" id="GO:0005739">
    <property type="term" value="C:mitochondrion"/>
    <property type="evidence" value="ECO:0007669"/>
    <property type="project" value="TreeGrafter"/>
</dbReference>
<evidence type="ECO:0000256" key="7">
    <source>
        <dbReference type="SAM" id="MobiDB-lite"/>
    </source>
</evidence>
<dbReference type="EMBL" id="JAUKUD010000002">
    <property type="protein sequence ID" value="KAK0750945.1"/>
    <property type="molecule type" value="Genomic_DNA"/>
</dbReference>
<dbReference type="GO" id="GO:0006096">
    <property type="term" value="P:glycolytic process"/>
    <property type="evidence" value="ECO:0007669"/>
    <property type="project" value="UniProtKB-KW"/>
</dbReference>
<evidence type="ECO:0000256" key="4">
    <source>
        <dbReference type="ARBA" id="ARBA00022777"/>
    </source>
</evidence>
<dbReference type="PANTHER" id="PTHR19443:SF29">
    <property type="entry name" value="PHOSPHOTRANSFERASE"/>
    <property type="match status" value="1"/>
</dbReference>
<dbReference type="InterPro" id="IPR001312">
    <property type="entry name" value="Hexokinase"/>
</dbReference>
<dbReference type="Pfam" id="PF00349">
    <property type="entry name" value="Hexokinase_1"/>
    <property type="match status" value="1"/>
</dbReference>
<dbReference type="GO" id="GO:0004340">
    <property type="term" value="F:glucokinase activity"/>
    <property type="evidence" value="ECO:0007669"/>
    <property type="project" value="TreeGrafter"/>
</dbReference>
<dbReference type="Gene3D" id="3.30.420.40">
    <property type="match status" value="1"/>
</dbReference>
<organism evidence="10 11">
    <name type="scientific">Schizothecium vesticola</name>
    <dbReference type="NCBI Taxonomy" id="314040"/>
    <lineage>
        <taxon>Eukaryota</taxon>
        <taxon>Fungi</taxon>
        <taxon>Dikarya</taxon>
        <taxon>Ascomycota</taxon>
        <taxon>Pezizomycotina</taxon>
        <taxon>Sordariomycetes</taxon>
        <taxon>Sordariomycetidae</taxon>
        <taxon>Sordariales</taxon>
        <taxon>Schizotheciaceae</taxon>
        <taxon>Schizothecium</taxon>
    </lineage>
</organism>
<dbReference type="GO" id="GO:0005536">
    <property type="term" value="F:D-glucose binding"/>
    <property type="evidence" value="ECO:0007669"/>
    <property type="project" value="InterPro"/>
</dbReference>
<gene>
    <name evidence="10" type="ORF">B0T18DRAFT_401407</name>
</gene>